<gene>
    <name evidence="1" type="ORF">OXX778_LOCUS3404</name>
</gene>
<dbReference type="EMBL" id="CAJNOC010000299">
    <property type="protein sequence ID" value="CAF0741255.1"/>
    <property type="molecule type" value="Genomic_DNA"/>
</dbReference>
<dbReference type="AlphaFoldDB" id="A0A813NKT0"/>
<accession>A0A813NKT0</accession>
<keyword evidence="2" id="KW-1185">Reference proteome</keyword>
<name>A0A813NKT0_9BILA</name>
<dbReference type="OrthoDB" id="6144714at2759"/>
<comment type="caution">
    <text evidence="1">The sequence shown here is derived from an EMBL/GenBank/DDBJ whole genome shotgun (WGS) entry which is preliminary data.</text>
</comment>
<evidence type="ECO:0000313" key="1">
    <source>
        <dbReference type="EMBL" id="CAF0741255.1"/>
    </source>
</evidence>
<evidence type="ECO:0000313" key="2">
    <source>
        <dbReference type="Proteomes" id="UP000663879"/>
    </source>
</evidence>
<protein>
    <submittedName>
        <fullName evidence="1">Uncharacterized protein</fullName>
    </submittedName>
</protein>
<reference evidence="1" key="1">
    <citation type="submission" date="2021-02" db="EMBL/GenBank/DDBJ databases">
        <authorList>
            <person name="Nowell W R."/>
        </authorList>
    </citation>
    <scope>NUCLEOTIDE SEQUENCE</scope>
    <source>
        <strain evidence="1">Ploen Becks lab</strain>
    </source>
</reference>
<sequence>MLYSALDVNVMESIQRRATKLFKNIREMSYELRLKELEIQPLVERRERGDLIQTFKIAKGIDSVILIKGINFKNPTNQLAKLRGHK</sequence>
<proteinExistence type="predicted"/>
<organism evidence="1 2">
    <name type="scientific">Brachionus calyciflorus</name>
    <dbReference type="NCBI Taxonomy" id="104777"/>
    <lineage>
        <taxon>Eukaryota</taxon>
        <taxon>Metazoa</taxon>
        <taxon>Spiralia</taxon>
        <taxon>Gnathifera</taxon>
        <taxon>Rotifera</taxon>
        <taxon>Eurotatoria</taxon>
        <taxon>Monogononta</taxon>
        <taxon>Pseudotrocha</taxon>
        <taxon>Ploima</taxon>
        <taxon>Brachionidae</taxon>
        <taxon>Brachionus</taxon>
    </lineage>
</organism>
<dbReference type="Proteomes" id="UP000663879">
    <property type="component" value="Unassembled WGS sequence"/>
</dbReference>